<evidence type="ECO:0008006" key="4">
    <source>
        <dbReference type="Google" id="ProtNLM"/>
    </source>
</evidence>
<accession>A0A9W6QAN0</accession>
<dbReference type="EMBL" id="BSSA01000012">
    <property type="protein sequence ID" value="GLW71548.1"/>
    <property type="molecule type" value="Genomic_DNA"/>
</dbReference>
<dbReference type="NCBIfam" id="NF041635">
    <property type="entry name" value="STM3941_fam"/>
    <property type="match status" value="1"/>
</dbReference>
<proteinExistence type="predicted"/>
<evidence type="ECO:0000313" key="2">
    <source>
        <dbReference type="EMBL" id="GLW71548.1"/>
    </source>
</evidence>
<dbReference type="AlphaFoldDB" id="A0A9W6QAN0"/>
<keyword evidence="1" id="KW-0472">Membrane</keyword>
<organism evidence="2 3">
    <name type="scientific">Kitasatospora phosalacinea</name>
    <dbReference type="NCBI Taxonomy" id="2065"/>
    <lineage>
        <taxon>Bacteria</taxon>
        <taxon>Bacillati</taxon>
        <taxon>Actinomycetota</taxon>
        <taxon>Actinomycetes</taxon>
        <taxon>Kitasatosporales</taxon>
        <taxon>Streptomycetaceae</taxon>
        <taxon>Kitasatospora</taxon>
    </lineage>
</organism>
<feature type="transmembrane region" description="Helical" evidence="1">
    <location>
        <begin position="23"/>
        <end position="43"/>
    </location>
</feature>
<feature type="transmembrane region" description="Helical" evidence="1">
    <location>
        <begin position="49"/>
        <end position="68"/>
    </location>
</feature>
<protein>
    <recommendedName>
        <fullName evidence="4">PH domain-containing protein</fullName>
    </recommendedName>
</protein>
<sequence length="178" mass="18919">MAAVIEDGDRPAPAVYHSSRRKLWLLLAGSVAFVAAGAAFLVAHSTVKMTVAGAVAVPFFGACAVVLGRRLGSGRPELVIDAGGLEHVSLGRFEWTEIAAVRLRVQQVRTTSQRFVELVLHDPDAYLARAPRLVRATAGMNLGLGFGPANIPVNTLPVTPEVLLATMKQHRPELVVAP</sequence>
<keyword evidence="1" id="KW-0812">Transmembrane</keyword>
<dbReference type="Proteomes" id="UP001165041">
    <property type="component" value="Unassembled WGS sequence"/>
</dbReference>
<gene>
    <name evidence="2" type="ORF">Kpho02_38470</name>
</gene>
<evidence type="ECO:0000313" key="3">
    <source>
        <dbReference type="Proteomes" id="UP001165041"/>
    </source>
</evidence>
<reference evidence="2" key="1">
    <citation type="submission" date="2023-02" db="EMBL/GenBank/DDBJ databases">
        <title>Kitasatospora phosalacinea NBRC 14627.</title>
        <authorList>
            <person name="Ichikawa N."/>
            <person name="Sato H."/>
            <person name="Tonouchi N."/>
        </authorList>
    </citation>
    <scope>NUCLEOTIDE SEQUENCE</scope>
    <source>
        <strain evidence="2">NBRC 14627</strain>
    </source>
</reference>
<name>A0A9W6QAN0_9ACTN</name>
<keyword evidence="1" id="KW-1133">Transmembrane helix</keyword>
<evidence type="ECO:0000256" key="1">
    <source>
        <dbReference type="SAM" id="Phobius"/>
    </source>
</evidence>
<comment type="caution">
    <text evidence="2">The sequence shown here is derived from an EMBL/GenBank/DDBJ whole genome shotgun (WGS) entry which is preliminary data.</text>
</comment>
<dbReference type="InterPro" id="IPR048136">
    <property type="entry name" value="STM3941-like"/>
</dbReference>